<keyword evidence="2" id="KW-1185">Reference proteome</keyword>
<gene>
    <name evidence="1" type="ORF">EV681_0041</name>
</gene>
<name>A0A4V2FTI5_9BURK</name>
<evidence type="ECO:0000313" key="1">
    <source>
        <dbReference type="EMBL" id="RZT98265.1"/>
    </source>
</evidence>
<protein>
    <submittedName>
        <fullName evidence="1">Uncharacterized protein</fullName>
    </submittedName>
</protein>
<sequence length="112" mass="13684">MHYEDSDDEFKRNYDNYGWRSRREYLEIFAEDRENRPQRERLWKIQVKGFSEGIKMPERIVDQSKLSMLIDPSTGSFLEIMCFDDHPFRLNKIEIIHRTKTVCLHILSRWNS</sequence>
<organism evidence="1 2">
    <name type="scientific">Advenella incenata</name>
    <dbReference type="NCBI Taxonomy" id="267800"/>
    <lineage>
        <taxon>Bacteria</taxon>
        <taxon>Pseudomonadati</taxon>
        <taxon>Pseudomonadota</taxon>
        <taxon>Betaproteobacteria</taxon>
        <taxon>Burkholderiales</taxon>
        <taxon>Alcaligenaceae</taxon>
    </lineage>
</organism>
<accession>A0A4V2FTI5</accession>
<dbReference type="RefSeq" id="WP_130302993.1">
    <property type="nucleotide sequence ID" value="NZ_SHKO01000001.1"/>
</dbReference>
<dbReference type="AlphaFoldDB" id="A0A4V2FTI5"/>
<comment type="caution">
    <text evidence="1">The sequence shown here is derived from an EMBL/GenBank/DDBJ whole genome shotgun (WGS) entry which is preliminary data.</text>
</comment>
<dbReference type="EMBL" id="SHKO01000001">
    <property type="protein sequence ID" value="RZT98265.1"/>
    <property type="molecule type" value="Genomic_DNA"/>
</dbReference>
<dbReference type="Proteomes" id="UP000293398">
    <property type="component" value="Unassembled WGS sequence"/>
</dbReference>
<evidence type="ECO:0000313" key="2">
    <source>
        <dbReference type="Proteomes" id="UP000293398"/>
    </source>
</evidence>
<reference evidence="1 2" key="1">
    <citation type="submission" date="2019-02" db="EMBL/GenBank/DDBJ databases">
        <title>Genomic Encyclopedia of Type Strains, Phase IV (KMG-IV): sequencing the most valuable type-strain genomes for metagenomic binning, comparative biology and taxonomic classification.</title>
        <authorList>
            <person name="Goeker M."/>
        </authorList>
    </citation>
    <scope>NUCLEOTIDE SEQUENCE [LARGE SCALE GENOMIC DNA]</scope>
    <source>
        <strain evidence="1 2">DSM 23814</strain>
    </source>
</reference>
<proteinExistence type="predicted"/>